<dbReference type="Proteomes" id="UP000515292">
    <property type="component" value="Chromosome"/>
</dbReference>
<sequence length="95" mass="9824">MPLDLLPYDASACLVGRPEEQASLLSDALATNDPDIVAGALALIARAQGVSAMARETGLSREAIYKATRKDGNPRLSTLIAMLKSAGIKLTATAA</sequence>
<name>A0A7G5IGC2_9SPHN</name>
<dbReference type="PANTHER" id="PTHR40275:SF1">
    <property type="entry name" value="SSL7038 PROTEIN"/>
    <property type="match status" value="1"/>
</dbReference>
<dbReference type="AlphaFoldDB" id="A0A7G5IGC2"/>
<evidence type="ECO:0000313" key="1">
    <source>
        <dbReference type="EMBL" id="QMW22414.1"/>
    </source>
</evidence>
<dbReference type="EMBL" id="CP059851">
    <property type="protein sequence ID" value="QMW22414.1"/>
    <property type="molecule type" value="Genomic_DNA"/>
</dbReference>
<organism evidence="1 2">
    <name type="scientific">Sandaracinobacteroides saxicola</name>
    <dbReference type="NCBI Taxonomy" id="2759707"/>
    <lineage>
        <taxon>Bacteria</taxon>
        <taxon>Pseudomonadati</taxon>
        <taxon>Pseudomonadota</taxon>
        <taxon>Alphaproteobacteria</taxon>
        <taxon>Sphingomonadales</taxon>
        <taxon>Sphingosinicellaceae</taxon>
        <taxon>Sandaracinobacteroides</taxon>
    </lineage>
</organism>
<dbReference type="PANTHER" id="PTHR40275">
    <property type="entry name" value="SSL7038 PROTEIN"/>
    <property type="match status" value="1"/>
</dbReference>
<dbReference type="InterPro" id="IPR014057">
    <property type="entry name" value="HI1420"/>
</dbReference>
<dbReference type="RefSeq" id="WP_182295292.1">
    <property type="nucleotide sequence ID" value="NZ_CP059851.1"/>
</dbReference>
<dbReference type="KEGG" id="sand:H3309_13850"/>
<dbReference type="SUPFAM" id="SSF47413">
    <property type="entry name" value="lambda repressor-like DNA-binding domains"/>
    <property type="match status" value="1"/>
</dbReference>
<proteinExistence type="predicted"/>
<protein>
    <submittedName>
        <fullName evidence="1">Putative addiction module antidote protein</fullName>
    </submittedName>
</protein>
<dbReference type="InterPro" id="IPR010982">
    <property type="entry name" value="Lambda_DNA-bd_dom_sf"/>
</dbReference>
<evidence type="ECO:0000313" key="2">
    <source>
        <dbReference type="Proteomes" id="UP000515292"/>
    </source>
</evidence>
<dbReference type="NCBIfam" id="TIGR02684">
    <property type="entry name" value="dnstrm_HI1420"/>
    <property type="match status" value="1"/>
</dbReference>
<keyword evidence="2" id="KW-1185">Reference proteome</keyword>
<accession>A0A7G5IGC2</accession>
<dbReference type="GO" id="GO:0003677">
    <property type="term" value="F:DNA binding"/>
    <property type="evidence" value="ECO:0007669"/>
    <property type="project" value="InterPro"/>
</dbReference>
<dbReference type="Pfam" id="PF21716">
    <property type="entry name" value="dnstrm_HI1420"/>
    <property type="match status" value="1"/>
</dbReference>
<gene>
    <name evidence="1" type="ORF">H3309_13850</name>
</gene>
<reference evidence="1 2" key="1">
    <citation type="submission" date="2020-07" db="EMBL/GenBank/DDBJ databases">
        <title>Complete genome sequence for Sandaracinobacter sp. M6.</title>
        <authorList>
            <person name="Tang Y."/>
            <person name="Liu Q."/>
            <person name="Guo Z."/>
            <person name="Lei P."/>
            <person name="Huang B."/>
        </authorList>
    </citation>
    <scope>NUCLEOTIDE SEQUENCE [LARGE SCALE GENOMIC DNA]</scope>
    <source>
        <strain evidence="1 2">M6</strain>
    </source>
</reference>